<keyword evidence="1" id="KW-0378">Hydrolase</keyword>
<dbReference type="CDD" id="cd14752">
    <property type="entry name" value="GH31_N"/>
    <property type="match status" value="1"/>
</dbReference>
<dbReference type="SUPFAM" id="SSF74650">
    <property type="entry name" value="Galactose mutarotase-like"/>
    <property type="match status" value="1"/>
</dbReference>
<keyword evidence="2" id="KW-1133">Transmembrane helix</keyword>
<dbReference type="GO" id="GO:0030246">
    <property type="term" value="F:carbohydrate binding"/>
    <property type="evidence" value="ECO:0007669"/>
    <property type="project" value="InterPro"/>
</dbReference>
<sequence length="312" mass="34988">MTISQIWSDHKSGSPPYPEVSYQVLEQGSEKPLNGKPKTKRSLLEKASFVLLCLITLFVGIIMVLFGMKVITGMLNKPSEDQTMTPVTGVSADLTRTTTTLFPPDIKTLKLQINFQTASQLRVKIFDPANARFEPPVEVPKGSKFVSNPQYKVKVTESPFNIVITRASTGATVFDTTGMAPFIFADQFMQIGTRLSSQYLYGLGEHRYGFLQNLTTWRKLVFWNRDDVPRPAQKTGGITYRFTGGIFDFYILLGDSPLSVSTAYSNLIGLPYMPPFWSLGFHICKYGYKNDAEVKSVIARNRQANMPYVSNE</sequence>
<proteinExistence type="inferred from homology"/>
<dbReference type="Gene3D" id="3.20.20.80">
    <property type="entry name" value="Glycosidases"/>
    <property type="match status" value="1"/>
</dbReference>
<keyword evidence="2" id="KW-0812">Transmembrane</keyword>
<dbReference type="InterPro" id="IPR000322">
    <property type="entry name" value="Glyco_hydro_31_TIM"/>
</dbReference>
<dbReference type="EMBL" id="BMAT01009118">
    <property type="protein sequence ID" value="GFR99066.1"/>
    <property type="molecule type" value="Genomic_DNA"/>
</dbReference>
<keyword evidence="5" id="KW-1185">Reference proteome</keyword>
<reference evidence="4 5" key="1">
    <citation type="journal article" date="2021" name="Elife">
        <title>Chloroplast acquisition without the gene transfer in kleptoplastic sea slugs, Plakobranchus ocellatus.</title>
        <authorList>
            <person name="Maeda T."/>
            <person name="Takahashi S."/>
            <person name="Yoshida T."/>
            <person name="Shimamura S."/>
            <person name="Takaki Y."/>
            <person name="Nagai Y."/>
            <person name="Toyoda A."/>
            <person name="Suzuki Y."/>
            <person name="Arimoto A."/>
            <person name="Ishii H."/>
            <person name="Satoh N."/>
            <person name="Nishiyama T."/>
            <person name="Hasebe M."/>
            <person name="Maruyama T."/>
            <person name="Minagawa J."/>
            <person name="Obokata J."/>
            <person name="Shigenobu S."/>
        </authorList>
    </citation>
    <scope>NUCLEOTIDE SEQUENCE [LARGE SCALE GENOMIC DNA]</scope>
</reference>
<comment type="caution">
    <text evidence="4">The sequence shown here is derived from an EMBL/GenBank/DDBJ whole genome shotgun (WGS) entry which is preliminary data.</text>
</comment>
<dbReference type="PANTHER" id="PTHR22762:SF131">
    <property type="entry name" value="GLYCOSIDE HYDROLASE FAMILY 31 N-TERMINAL DOMAIN-CONTAINING PROTEIN"/>
    <property type="match status" value="1"/>
</dbReference>
<keyword evidence="2" id="KW-0472">Membrane</keyword>
<evidence type="ECO:0000256" key="2">
    <source>
        <dbReference type="SAM" id="Phobius"/>
    </source>
</evidence>
<comment type="similarity">
    <text evidence="1">Belongs to the glycosyl hydrolase 31 family.</text>
</comment>
<organism evidence="4 5">
    <name type="scientific">Elysia marginata</name>
    <dbReference type="NCBI Taxonomy" id="1093978"/>
    <lineage>
        <taxon>Eukaryota</taxon>
        <taxon>Metazoa</taxon>
        <taxon>Spiralia</taxon>
        <taxon>Lophotrochozoa</taxon>
        <taxon>Mollusca</taxon>
        <taxon>Gastropoda</taxon>
        <taxon>Heterobranchia</taxon>
        <taxon>Euthyneura</taxon>
        <taxon>Panpulmonata</taxon>
        <taxon>Sacoglossa</taxon>
        <taxon>Placobranchoidea</taxon>
        <taxon>Plakobranchidae</taxon>
        <taxon>Elysia</taxon>
    </lineage>
</organism>
<dbReference type="Gene3D" id="2.60.40.1760">
    <property type="entry name" value="glycosyl hydrolase (family 31)"/>
    <property type="match status" value="2"/>
</dbReference>
<gene>
    <name evidence="4" type="ORF">ElyMa_004518900</name>
</gene>
<accession>A0AAV4HQL9</accession>
<dbReference type="PANTHER" id="PTHR22762">
    <property type="entry name" value="ALPHA-GLUCOSIDASE"/>
    <property type="match status" value="1"/>
</dbReference>
<dbReference type="InterPro" id="IPR011013">
    <property type="entry name" value="Gal_mutarotase_sf_dom"/>
</dbReference>
<dbReference type="GO" id="GO:0005975">
    <property type="term" value="P:carbohydrate metabolic process"/>
    <property type="evidence" value="ECO:0007669"/>
    <property type="project" value="InterPro"/>
</dbReference>
<dbReference type="Pfam" id="PF01055">
    <property type="entry name" value="Glyco_hydro_31_2nd"/>
    <property type="match status" value="1"/>
</dbReference>
<feature type="domain" description="Glycoside hydrolase family 31 TIM barrel" evidence="3">
    <location>
        <begin position="271"/>
        <end position="308"/>
    </location>
</feature>
<evidence type="ECO:0000313" key="5">
    <source>
        <dbReference type="Proteomes" id="UP000762676"/>
    </source>
</evidence>
<name>A0AAV4HQL9_9GAST</name>
<protein>
    <submittedName>
        <fullName evidence="4">Lysosomal alpha-glucosidase</fullName>
    </submittedName>
</protein>
<dbReference type="AlphaFoldDB" id="A0AAV4HQL9"/>
<evidence type="ECO:0000313" key="4">
    <source>
        <dbReference type="EMBL" id="GFR99066.1"/>
    </source>
</evidence>
<keyword evidence="1" id="KW-0326">Glycosidase</keyword>
<feature type="transmembrane region" description="Helical" evidence="2">
    <location>
        <begin position="47"/>
        <end position="68"/>
    </location>
</feature>
<dbReference type="GO" id="GO:0004558">
    <property type="term" value="F:alpha-1,4-glucosidase activity"/>
    <property type="evidence" value="ECO:0007669"/>
    <property type="project" value="TreeGrafter"/>
</dbReference>
<dbReference type="Proteomes" id="UP000762676">
    <property type="component" value="Unassembled WGS sequence"/>
</dbReference>
<evidence type="ECO:0000259" key="3">
    <source>
        <dbReference type="Pfam" id="PF01055"/>
    </source>
</evidence>
<evidence type="ECO:0000256" key="1">
    <source>
        <dbReference type="RuleBase" id="RU361185"/>
    </source>
</evidence>